<keyword evidence="11" id="KW-1185">Reference proteome</keyword>
<dbReference type="AlphaFoldDB" id="I1YES3"/>
<evidence type="ECO:0000256" key="2">
    <source>
        <dbReference type="ARBA" id="ARBA00008711"/>
    </source>
</evidence>
<evidence type="ECO:0000313" key="11">
    <source>
        <dbReference type="Proteomes" id="UP000009145"/>
    </source>
</evidence>
<dbReference type="RefSeq" id="WP_014702866.1">
    <property type="nucleotide sequence ID" value="NC_017856.1"/>
</dbReference>
<sequence length="170" mass="18576" precursor="true">MKDKKTIRYSTGLSSLGPVLVAVSDKGVCALFFSASVKKLVADLHCRFPSVDLCLDNTPPMTHILQQAIAHIESPAMPLNLQLDMQGTAFQRQVWQVLLTIPAGILTSYSDIASQIGQPMAFRAVANACAKNPIAVLVPCHRVRHKSGKNTGYHWGADNKKILQKREALN</sequence>
<dbReference type="PANTHER" id="PTHR10815">
    <property type="entry name" value="METHYLATED-DNA--PROTEIN-CYSTEINE METHYLTRANSFERASE"/>
    <property type="match status" value="1"/>
</dbReference>
<dbReference type="Pfam" id="PF01035">
    <property type="entry name" value="DNA_binding_1"/>
    <property type="match status" value="1"/>
</dbReference>
<dbReference type="GO" id="GO:0003908">
    <property type="term" value="F:methylated-DNA-[protein]-cysteine S-methyltransferase activity"/>
    <property type="evidence" value="ECO:0007669"/>
    <property type="project" value="UniProtKB-EC"/>
</dbReference>
<organism evidence="10 11">
    <name type="scientific">Methylophaga frappieri (strain ATCC BAA-2434 / DSM 25690 / JAM7)</name>
    <dbReference type="NCBI Taxonomy" id="754477"/>
    <lineage>
        <taxon>Bacteria</taxon>
        <taxon>Pseudomonadati</taxon>
        <taxon>Pseudomonadota</taxon>
        <taxon>Gammaproteobacteria</taxon>
        <taxon>Thiotrichales</taxon>
        <taxon>Piscirickettsiaceae</taxon>
        <taxon>Methylophaga</taxon>
    </lineage>
</organism>
<dbReference type="OrthoDB" id="9811249at2"/>
<evidence type="ECO:0000313" key="10">
    <source>
        <dbReference type="EMBL" id="AFJ01416.1"/>
    </source>
</evidence>
<dbReference type="InterPro" id="IPR036631">
    <property type="entry name" value="MGMT_N_sf"/>
</dbReference>
<evidence type="ECO:0000256" key="8">
    <source>
        <dbReference type="ARBA" id="ARBA00049348"/>
    </source>
</evidence>
<dbReference type="KEGG" id="mec:Q7C_237"/>
<keyword evidence="6" id="KW-0227">DNA damage</keyword>
<dbReference type="PANTHER" id="PTHR10815:SF14">
    <property type="entry name" value="BIFUNCTIONAL TRANSCRIPTIONAL ACTIVATOR_DNA REPAIR ENZYME ADA"/>
    <property type="match status" value="1"/>
</dbReference>
<dbReference type="InterPro" id="IPR014048">
    <property type="entry name" value="MethylDNA_cys_MeTrfase_DNA-bd"/>
</dbReference>
<comment type="catalytic activity">
    <reaction evidence="1">
        <text>a 4-O-methyl-thymidine in DNA + L-cysteinyl-[protein] = a thymidine in DNA + S-methyl-L-cysteinyl-[protein]</text>
        <dbReference type="Rhea" id="RHEA:53428"/>
        <dbReference type="Rhea" id="RHEA-COMP:10131"/>
        <dbReference type="Rhea" id="RHEA-COMP:10132"/>
        <dbReference type="Rhea" id="RHEA-COMP:13555"/>
        <dbReference type="Rhea" id="RHEA-COMP:13556"/>
        <dbReference type="ChEBI" id="CHEBI:29950"/>
        <dbReference type="ChEBI" id="CHEBI:82612"/>
        <dbReference type="ChEBI" id="CHEBI:137386"/>
        <dbReference type="ChEBI" id="CHEBI:137387"/>
        <dbReference type="EC" id="2.1.1.63"/>
    </reaction>
</comment>
<evidence type="ECO:0000259" key="9">
    <source>
        <dbReference type="Pfam" id="PF01035"/>
    </source>
</evidence>
<dbReference type="GO" id="GO:0006281">
    <property type="term" value="P:DNA repair"/>
    <property type="evidence" value="ECO:0007669"/>
    <property type="project" value="UniProtKB-KW"/>
</dbReference>
<evidence type="ECO:0000256" key="7">
    <source>
        <dbReference type="ARBA" id="ARBA00023204"/>
    </source>
</evidence>
<dbReference type="SUPFAM" id="SSF46767">
    <property type="entry name" value="Methylated DNA-protein cysteine methyltransferase, C-terminal domain"/>
    <property type="match status" value="1"/>
</dbReference>
<keyword evidence="4 10" id="KW-0489">Methyltransferase</keyword>
<dbReference type="Gene3D" id="3.30.160.70">
    <property type="entry name" value="Methylated DNA-protein cysteine methyltransferase domain"/>
    <property type="match status" value="1"/>
</dbReference>
<dbReference type="GO" id="GO:0032259">
    <property type="term" value="P:methylation"/>
    <property type="evidence" value="ECO:0007669"/>
    <property type="project" value="UniProtKB-KW"/>
</dbReference>
<keyword evidence="5 10" id="KW-0808">Transferase</keyword>
<dbReference type="Gene3D" id="1.10.10.10">
    <property type="entry name" value="Winged helix-like DNA-binding domain superfamily/Winged helix DNA-binding domain"/>
    <property type="match status" value="1"/>
</dbReference>
<proteinExistence type="inferred from homology"/>
<accession>I1YES3</accession>
<comment type="similarity">
    <text evidence="2">Belongs to the MGMT family.</text>
</comment>
<dbReference type="Proteomes" id="UP000009145">
    <property type="component" value="Chromosome"/>
</dbReference>
<dbReference type="HOGENOM" id="CLU_000445_52_2_6"/>
<feature type="domain" description="Methylated-DNA-[protein]-cysteine S-methyltransferase DNA binding" evidence="9">
    <location>
        <begin position="89"/>
        <end position="168"/>
    </location>
</feature>
<dbReference type="InterPro" id="IPR036388">
    <property type="entry name" value="WH-like_DNA-bd_sf"/>
</dbReference>
<reference evidence="10 11" key="1">
    <citation type="journal article" date="2012" name="J. Bacteriol.">
        <title>Complete genome sequences of Methylophaga sp. strain JAM1 and Methylophaga sp. strain JAM7.</title>
        <authorList>
            <person name="Villeneuve C."/>
            <person name="Martineau C."/>
            <person name="Mauffrey F."/>
            <person name="Villemur R."/>
        </authorList>
    </citation>
    <scope>NUCLEOTIDE SEQUENCE [LARGE SCALE GENOMIC DNA]</scope>
    <source>
        <strain evidence="10 11">JAM7</strain>
    </source>
</reference>
<comment type="catalytic activity">
    <reaction evidence="8">
        <text>a 6-O-methyl-2'-deoxyguanosine in DNA + L-cysteinyl-[protein] = S-methyl-L-cysteinyl-[protein] + a 2'-deoxyguanosine in DNA</text>
        <dbReference type="Rhea" id="RHEA:24000"/>
        <dbReference type="Rhea" id="RHEA-COMP:10131"/>
        <dbReference type="Rhea" id="RHEA-COMP:10132"/>
        <dbReference type="Rhea" id="RHEA-COMP:11367"/>
        <dbReference type="Rhea" id="RHEA-COMP:11368"/>
        <dbReference type="ChEBI" id="CHEBI:29950"/>
        <dbReference type="ChEBI" id="CHEBI:82612"/>
        <dbReference type="ChEBI" id="CHEBI:85445"/>
        <dbReference type="ChEBI" id="CHEBI:85448"/>
        <dbReference type="EC" id="2.1.1.63"/>
    </reaction>
</comment>
<evidence type="ECO:0000256" key="1">
    <source>
        <dbReference type="ARBA" id="ARBA00001286"/>
    </source>
</evidence>
<evidence type="ECO:0000256" key="5">
    <source>
        <dbReference type="ARBA" id="ARBA00022679"/>
    </source>
</evidence>
<dbReference type="CDD" id="cd06445">
    <property type="entry name" value="ATase"/>
    <property type="match status" value="1"/>
</dbReference>
<evidence type="ECO:0000256" key="3">
    <source>
        <dbReference type="ARBA" id="ARBA00011918"/>
    </source>
</evidence>
<gene>
    <name evidence="10" type="ordered locus">Q7C_237</name>
</gene>
<dbReference type="InterPro" id="IPR036217">
    <property type="entry name" value="MethylDNA_cys_MeTrfase_DNAb"/>
</dbReference>
<name>I1YES3_METFJ</name>
<dbReference type="NCBIfam" id="TIGR00589">
    <property type="entry name" value="ogt"/>
    <property type="match status" value="1"/>
</dbReference>
<evidence type="ECO:0000256" key="4">
    <source>
        <dbReference type="ARBA" id="ARBA00022603"/>
    </source>
</evidence>
<dbReference type="EC" id="2.1.1.63" evidence="3"/>
<dbReference type="PATRIC" id="fig|754477.3.peg.235"/>
<dbReference type="SUPFAM" id="SSF53155">
    <property type="entry name" value="Methylated DNA-protein cysteine methyltransferase domain"/>
    <property type="match status" value="1"/>
</dbReference>
<dbReference type="FunFam" id="1.10.10.10:FF:000214">
    <property type="entry name" value="Methylated-DNA--protein-cysteine methyltransferase"/>
    <property type="match status" value="1"/>
</dbReference>
<dbReference type="eggNOG" id="COG0350">
    <property type="taxonomic scope" value="Bacteria"/>
</dbReference>
<protein>
    <recommendedName>
        <fullName evidence="3">methylated-DNA--[protein]-cysteine S-methyltransferase</fullName>
        <ecNumber evidence="3">2.1.1.63</ecNumber>
    </recommendedName>
</protein>
<dbReference type="EMBL" id="CP003380">
    <property type="protein sequence ID" value="AFJ01416.1"/>
    <property type="molecule type" value="Genomic_DNA"/>
</dbReference>
<evidence type="ECO:0000256" key="6">
    <source>
        <dbReference type="ARBA" id="ARBA00022763"/>
    </source>
</evidence>
<dbReference type="STRING" id="754477.Q7C_237"/>
<keyword evidence="7" id="KW-0234">DNA repair</keyword>